<dbReference type="AlphaFoldDB" id="I3NN56"/>
<accession>I3NN56</accession>
<reference evidence="1" key="1">
    <citation type="journal article" date="2012" name="J. Am. Chem. Soc.">
        <title>Characterization of yatakemycin gene cluster revealing a radical S-adenosylmethionine dependent methyltransferase and highlighting spirocyclopropane biosynthesis.</title>
        <authorList>
            <person name="Huang W."/>
            <person name="Xu H."/>
            <person name="Li Y."/>
            <person name="Zhang F."/>
            <person name="Chen X.Y."/>
            <person name="He Q.L."/>
            <person name="Igarashi Y."/>
            <person name="Tang G.L."/>
        </authorList>
    </citation>
    <scope>NUCLEOTIDE SEQUENCE</scope>
    <source>
        <strain evidence="1">TP-A2060</strain>
    </source>
</reference>
<protein>
    <submittedName>
        <fullName evidence="1">YtkR3</fullName>
    </submittedName>
</protein>
<sequence>MLFDAPAVLPPQDEHPAYLERIVDHLEQARRSTPEQVLKEFLGAPADPATLQVDGVHHVAVYAGDYVTEDDFDNWLASIEAFGAVRDVRHGPSYIAPRLYGTPGHWINLTVDGYEYELFNCRARGEWATFSVRRKTALMSHHALSVNRPEQVLAMLDFLGARPGIEQLAYTPADEIGHTYGHLQSAETGLVLEVVYAGAPAYGAGPGHGAEAA</sequence>
<dbReference type="EMBL" id="JF429418">
    <property type="protein sequence ID" value="ADZ13544.1"/>
    <property type="molecule type" value="Genomic_DNA"/>
</dbReference>
<organism evidence="1">
    <name type="scientific">Streptomyces sp. TP-A2060</name>
    <dbReference type="NCBI Taxonomy" id="991125"/>
    <lineage>
        <taxon>Bacteria</taxon>
        <taxon>Bacillati</taxon>
        <taxon>Actinomycetota</taxon>
        <taxon>Actinomycetes</taxon>
        <taxon>Kitasatosporales</taxon>
        <taxon>Streptomycetaceae</taxon>
        <taxon>Streptomyces</taxon>
    </lineage>
</organism>
<evidence type="ECO:0000313" key="1">
    <source>
        <dbReference type="EMBL" id="ADZ13544.1"/>
    </source>
</evidence>
<proteinExistence type="predicted"/>
<name>I3NN56_9ACTN</name>